<evidence type="ECO:0000313" key="1">
    <source>
        <dbReference type="EMBL" id="MFC0531230.1"/>
    </source>
</evidence>
<accession>A0ABV6M935</accession>
<sequence length="52" mass="5231">MIDAEVGEFGVFAGELVPDDDGDGSPDGDDGYLLAGAAGDAPVAFAEQRRCA</sequence>
<gene>
    <name evidence="1" type="ORF">ACFFIA_26660</name>
</gene>
<protein>
    <submittedName>
        <fullName evidence="1">Uncharacterized protein</fullName>
    </submittedName>
</protein>
<reference evidence="1 2" key="1">
    <citation type="submission" date="2024-09" db="EMBL/GenBank/DDBJ databases">
        <authorList>
            <person name="Sun Q."/>
            <person name="Mori K."/>
        </authorList>
    </citation>
    <scope>NUCLEOTIDE SEQUENCE [LARGE SCALE GENOMIC DNA]</scope>
    <source>
        <strain evidence="1 2">TBRC 3947</strain>
    </source>
</reference>
<comment type="caution">
    <text evidence="1">The sequence shown here is derived from an EMBL/GenBank/DDBJ whole genome shotgun (WGS) entry which is preliminary data.</text>
</comment>
<dbReference type="Proteomes" id="UP001589867">
    <property type="component" value="Unassembled WGS sequence"/>
</dbReference>
<evidence type="ECO:0000313" key="2">
    <source>
        <dbReference type="Proteomes" id="UP001589867"/>
    </source>
</evidence>
<dbReference type="EMBL" id="JBHLUH010000056">
    <property type="protein sequence ID" value="MFC0531230.1"/>
    <property type="molecule type" value="Genomic_DNA"/>
</dbReference>
<dbReference type="RefSeq" id="WP_377255256.1">
    <property type="nucleotide sequence ID" value="NZ_JBHLUH010000056.1"/>
</dbReference>
<name>A0ABV6M935_9ACTN</name>
<keyword evidence="2" id="KW-1185">Reference proteome</keyword>
<proteinExistence type="predicted"/>
<organism evidence="1 2">
    <name type="scientific">Phytohabitans kaempferiae</name>
    <dbReference type="NCBI Taxonomy" id="1620943"/>
    <lineage>
        <taxon>Bacteria</taxon>
        <taxon>Bacillati</taxon>
        <taxon>Actinomycetota</taxon>
        <taxon>Actinomycetes</taxon>
        <taxon>Micromonosporales</taxon>
        <taxon>Micromonosporaceae</taxon>
    </lineage>
</organism>